<evidence type="ECO:0000259" key="5">
    <source>
        <dbReference type="Pfam" id="PF26168"/>
    </source>
</evidence>
<dbReference type="InterPro" id="IPR002213">
    <property type="entry name" value="UDP_glucos_trans"/>
</dbReference>
<dbReference type="PROSITE" id="PS00375">
    <property type="entry name" value="UDPGT"/>
    <property type="match status" value="1"/>
</dbReference>
<protein>
    <recommendedName>
        <fullName evidence="4">Glycosyltransferase</fullName>
        <ecNumber evidence="4">2.4.1.-</ecNumber>
    </recommendedName>
</protein>
<comment type="caution">
    <text evidence="6">The sequence shown here is derived from an EMBL/GenBank/DDBJ whole genome shotgun (WGS) entry which is preliminary data.</text>
</comment>
<dbReference type="CDD" id="cd03784">
    <property type="entry name" value="GT1_Gtf-like"/>
    <property type="match status" value="1"/>
</dbReference>
<comment type="similarity">
    <text evidence="1 3">Belongs to the UDP-glycosyltransferase family.</text>
</comment>
<dbReference type="Pfam" id="PF00201">
    <property type="entry name" value="UDPGT"/>
    <property type="match status" value="1"/>
</dbReference>
<reference evidence="6 7" key="1">
    <citation type="journal article" date="2023" name="bioRxiv">
        <title>Genome report: Whole genome sequence and annotation of Penstemon davidsonii.</title>
        <authorList>
            <person name="Ostevik K.L."/>
            <person name="Alabady M."/>
            <person name="Zhang M."/>
            <person name="Rausher M.D."/>
        </authorList>
    </citation>
    <scope>NUCLEOTIDE SEQUENCE [LARGE SCALE GENOMIC DNA]</scope>
    <source>
        <strain evidence="6">DNT005</strain>
        <tissue evidence="6">Whole leaf</tissue>
    </source>
</reference>
<dbReference type="EC" id="2.4.1.-" evidence="4"/>
<name>A0ABR0CZL3_9LAMI</name>
<dbReference type="InterPro" id="IPR035595">
    <property type="entry name" value="UDP_glycos_trans_CS"/>
</dbReference>
<keyword evidence="7" id="KW-1185">Reference proteome</keyword>
<evidence type="ECO:0000313" key="6">
    <source>
        <dbReference type="EMBL" id="KAK4482402.1"/>
    </source>
</evidence>
<dbReference type="PANTHER" id="PTHR48047:SF61">
    <property type="entry name" value="OS04G0273600 PROTEIN"/>
    <property type="match status" value="1"/>
</dbReference>
<dbReference type="Pfam" id="PF26168">
    <property type="entry name" value="Glyco_transf_N"/>
    <property type="match status" value="1"/>
</dbReference>
<evidence type="ECO:0000256" key="3">
    <source>
        <dbReference type="RuleBase" id="RU003718"/>
    </source>
</evidence>
<dbReference type="SUPFAM" id="SSF53756">
    <property type="entry name" value="UDP-Glycosyltransferase/glycogen phosphorylase"/>
    <property type="match status" value="1"/>
</dbReference>
<accession>A0ABR0CZL3</accession>
<proteinExistence type="inferred from homology"/>
<dbReference type="Proteomes" id="UP001291926">
    <property type="component" value="Unassembled WGS sequence"/>
</dbReference>
<keyword evidence="2 3" id="KW-0808">Transferase</keyword>
<evidence type="ECO:0000256" key="2">
    <source>
        <dbReference type="ARBA" id="ARBA00022679"/>
    </source>
</evidence>
<keyword evidence="3" id="KW-0328">Glycosyltransferase</keyword>
<evidence type="ECO:0000313" key="7">
    <source>
        <dbReference type="Proteomes" id="UP001291926"/>
    </source>
</evidence>
<dbReference type="InterPro" id="IPR058980">
    <property type="entry name" value="Glyco_transf_N"/>
</dbReference>
<dbReference type="Gene3D" id="3.40.50.2000">
    <property type="entry name" value="Glycogen Phosphorylase B"/>
    <property type="match status" value="2"/>
</dbReference>
<evidence type="ECO:0000256" key="4">
    <source>
        <dbReference type="RuleBase" id="RU362057"/>
    </source>
</evidence>
<feature type="domain" description="Glycosyltransferase N-terminal" evidence="5">
    <location>
        <begin position="9"/>
        <end position="149"/>
    </location>
</feature>
<dbReference type="EMBL" id="JAYDYQ010002534">
    <property type="protein sequence ID" value="KAK4482402.1"/>
    <property type="molecule type" value="Genomic_DNA"/>
</dbReference>
<sequence length="493" mass="55737">MEEKRRGNVVLFPFMAEGHIIPYLALAQTIQQMGYKITFISTPLNIKKLQKSSSSSSSSSIKFIKIPFNSSDHGLPPDSENSDSLPYNLILLLLQASLSLELPFKNLLCHLIEHQGGEKPVCVISDIFFGWVADVAHEFGIYNAIFSMTSGFGMACYYSMWMNLPHKHTDHVEFQLPDFPEAGIFHITQLTTTVLMAGEDDPFTSFHWRNLPTWSSADTILFNTVQELDSIGLMYFRRKLKIPVWGIGPLLLPEQDRVRTGREATIGTEQCVQWLDKKEANSVIYVCFGSKNTISASQMMNLAKALDSSGRNFIWVVRPPLGFDINADFVAEQWLPEGFMRSIQDQDRGLVVEKWAPQIEILAHRSLAVFISHCGWNSVLESLKNGVPLLSWPMAAEQFYNAKFLVEEVGVCLEVARGTSFEVGQQDIMEKIELVMGENEMGRKIRRKSIQVKELVMDAVRDEEGYKGSSVKAIEEMFFAALLKKEQVIEETK</sequence>
<dbReference type="PANTHER" id="PTHR48047">
    <property type="entry name" value="GLYCOSYLTRANSFERASE"/>
    <property type="match status" value="1"/>
</dbReference>
<evidence type="ECO:0000256" key="1">
    <source>
        <dbReference type="ARBA" id="ARBA00009995"/>
    </source>
</evidence>
<organism evidence="6 7">
    <name type="scientific">Penstemon davidsonii</name>
    <dbReference type="NCBI Taxonomy" id="160366"/>
    <lineage>
        <taxon>Eukaryota</taxon>
        <taxon>Viridiplantae</taxon>
        <taxon>Streptophyta</taxon>
        <taxon>Embryophyta</taxon>
        <taxon>Tracheophyta</taxon>
        <taxon>Spermatophyta</taxon>
        <taxon>Magnoliopsida</taxon>
        <taxon>eudicotyledons</taxon>
        <taxon>Gunneridae</taxon>
        <taxon>Pentapetalae</taxon>
        <taxon>asterids</taxon>
        <taxon>lamiids</taxon>
        <taxon>Lamiales</taxon>
        <taxon>Plantaginaceae</taxon>
        <taxon>Cheloneae</taxon>
        <taxon>Penstemon</taxon>
    </lineage>
</organism>
<gene>
    <name evidence="6" type="ORF">RD792_009557</name>
</gene>